<gene>
    <name evidence="4" type="ORF">G1C97_0566</name>
</gene>
<dbReference type="Proteomes" id="UP000543419">
    <property type="component" value="Unassembled WGS sequence"/>
</dbReference>
<dbReference type="PANTHER" id="PTHR43022">
    <property type="entry name" value="PROTEIN SMF"/>
    <property type="match status" value="1"/>
</dbReference>
<feature type="domain" description="Smf/DprA SLOG" evidence="3">
    <location>
        <begin position="135"/>
        <end position="358"/>
    </location>
</feature>
<dbReference type="InterPro" id="IPR057666">
    <property type="entry name" value="DrpA_SLOG"/>
</dbReference>
<evidence type="ECO:0000256" key="2">
    <source>
        <dbReference type="SAM" id="MobiDB-lite"/>
    </source>
</evidence>
<dbReference type="EMBL" id="JAAIIG010000002">
    <property type="protein sequence ID" value="NMM97617.1"/>
    <property type="molecule type" value="Genomic_DNA"/>
</dbReference>
<evidence type="ECO:0000313" key="4">
    <source>
        <dbReference type="EMBL" id="NMM97617.1"/>
    </source>
</evidence>
<dbReference type="InterPro" id="IPR003488">
    <property type="entry name" value="DprA"/>
</dbReference>
<dbReference type="PANTHER" id="PTHR43022:SF1">
    <property type="entry name" value="PROTEIN SMF"/>
    <property type="match status" value="1"/>
</dbReference>
<evidence type="ECO:0000256" key="1">
    <source>
        <dbReference type="ARBA" id="ARBA00006525"/>
    </source>
</evidence>
<proteinExistence type="inferred from homology"/>
<evidence type="ECO:0000259" key="3">
    <source>
        <dbReference type="Pfam" id="PF02481"/>
    </source>
</evidence>
<keyword evidence="5" id="KW-1185">Reference proteome</keyword>
<dbReference type="SUPFAM" id="SSF102405">
    <property type="entry name" value="MCP/YpsA-like"/>
    <property type="match status" value="1"/>
</dbReference>
<feature type="region of interest" description="Disordered" evidence="2">
    <location>
        <begin position="422"/>
        <end position="462"/>
    </location>
</feature>
<protein>
    <submittedName>
        <fullName evidence="4">DNA recombination-mediator protein A</fullName>
    </submittedName>
</protein>
<evidence type="ECO:0000313" key="5">
    <source>
        <dbReference type="Proteomes" id="UP000543419"/>
    </source>
</evidence>
<dbReference type="AlphaFoldDB" id="A0A7Y0EWE3"/>
<name>A0A7Y0EWE3_9BIFI</name>
<dbReference type="Gene3D" id="3.40.50.450">
    <property type="match status" value="1"/>
</dbReference>
<reference evidence="4 5" key="1">
    <citation type="submission" date="2020-02" db="EMBL/GenBank/DDBJ databases">
        <title>Characterization of phylogenetic diversity of novel bifidobacterial species isolated in Czech ZOOs.</title>
        <authorList>
            <person name="Lugli G.A."/>
            <person name="Vera N.B."/>
            <person name="Ventura M."/>
        </authorList>
    </citation>
    <scope>NUCLEOTIDE SEQUENCE [LARGE SCALE GENOMIC DNA]</scope>
    <source>
        <strain evidence="4 5">DSM 109959</strain>
    </source>
</reference>
<sequence length="540" mass="58445">MTSCTEYPAMEPLHINAVTPPSREALHRAALTFCLDGSDVRMFATLKGAPNAEALWRVLEESHPDRSDTSREPALMQLDRMFAQGLVRWGRKASLEAMCSFRRTVAAWHNRMSNLPSHNITQLADWFTMDGTQHLIAPGHPCWPTQLNDLSIRADWAPPLCLWIKGNPAALVSCPKPIGIVGSRDVTKYGRYIAGSVAERAAAGGHLVVSGGAMGTDAAAHWGALNATLGKSSQHIGTTVAVFAGGLNHIGPARNHTLFERIEEQHGALISELCPDTIPEARRFLLRNRIIAAMSSTLVVAQARLRSGALNTAGWACELMREVYAAPGNINLPDNAGCNKMIDDHQAMMLRSLSDIEEIWHEAHPPYMAQPNTVESDAAASMTGEDSLTRQTIATPSAGTSIMQASAASASDVIAPIASGTEASCSEPVPRNAVQREPARGKSARSMPDLRETSRGQAQQQAEIKVRDLPETDQLMVALMRKCSNKHLNVTPDALLREARQFAPDDIPDISAVLELLGGLELRGVVERKAGIFKLSSHVR</sequence>
<accession>A0A7Y0EWE3</accession>
<comment type="similarity">
    <text evidence="1">Belongs to the DprA/Smf family.</text>
</comment>
<organism evidence="4 5">
    <name type="scientific">Bifidobacterium olomucense</name>
    <dbReference type="NCBI Taxonomy" id="2675324"/>
    <lineage>
        <taxon>Bacteria</taxon>
        <taxon>Bacillati</taxon>
        <taxon>Actinomycetota</taxon>
        <taxon>Actinomycetes</taxon>
        <taxon>Bifidobacteriales</taxon>
        <taxon>Bifidobacteriaceae</taxon>
        <taxon>Bifidobacterium</taxon>
    </lineage>
</organism>
<comment type="caution">
    <text evidence="4">The sequence shown here is derived from an EMBL/GenBank/DDBJ whole genome shotgun (WGS) entry which is preliminary data.</text>
</comment>
<dbReference type="Pfam" id="PF02481">
    <property type="entry name" value="DNA_processg_A"/>
    <property type="match status" value="1"/>
</dbReference>
<dbReference type="GO" id="GO:0009294">
    <property type="term" value="P:DNA-mediated transformation"/>
    <property type="evidence" value="ECO:0007669"/>
    <property type="project" value="InterPro"/>
</dbReference>